<dbReference type="HAMAP" id="MF_01488">
    <property type="entry name" value="RecD2"/>
    <property type="match status" value="1"/>
</dbReference>
<dbReference type="GO" id="GO:0005524">
    <property type="term" value="F:ATP binding"/>
    <property type="evidence" value="ECO:0007669"/>
    <property type="project" value="UniProtKB-UniRule"/>
</dbReference>
<dbReference type="SMART" id="SM00382">
    <property type="entry name" value="AAA"/>
    <property type="match status" value="1"/>
</dbReference>
<dbReference type="InterPro" id="IPR041451">
    <property type="entry name" value="RecD2_SH13"/>
</dbReference>
<feature type="domain" description="AAA+ ATPase" evidence="5">
    <location>
        <begin position="340"/>
        <end position="483"/>
    </location>
</feature>
<dbReference type="InterPro" id="IPR027785">
    <property type="entry name" value="UvrD-like_helicase_C"/>
</dbReference>
<dbReference type="Pfam" id="PF14520">
    <property type="entry name" value="HHH_5"/>
    <property type="match status" value="1"/>
</dbReference>
<evidence type="ECO:0000256" key="3">
    <source>
        <dbReference type="HAMAP-Rule" id="MF_01488"/>
    </source>
</evidence>
<dbReference type="GO" id="GO:0016887">
    <property type="term" value="F:ATP hydrolysis activity"/>
    <property type="evidence" value="ECO:0007669"/>
    <property type="project" value="RHEA"/>
</dbReference>
<dbReference type="HOGENOM" id="CLU_007524_0_1_9"/>
<dbReference type="STRING" id="350688.Clos_2526"/>
<dbReference type="PANTHER" id="PTHR43788">
    <property type="entry name" value="DNA2/NAM7 HELICASE FAMILY MEMBER"/>
    <property type="match status" value="1"/>
</dbReference>
<dbReference type="Pfam" id="PF14490">
    <property type="entry name" value="HHH_RecD2"/>
    <property type="match status" value="1"/>
</dbReference>
<feature type="binding site" evidence="3">
    <location>
        <begin position="351"/>
        <end position="355"/>
    </location>
    <ligand>
        <name>ATP</name>
        <dbReference type="ChEBI" id="CHEBI:30616"/>
    </ligand>
</feature>
<comment type="similarity">
    <text evidence="3">Belongs to the RecD family. RecD2 subfamily.</text>
</comment>
<dbReference type="EMBL" id="CP000853">
    <property type="protein sequence ID" value="ABW20057.1"/>
    <property type="molecule type" value="Genomic_DNA"/>
</dbReference>
<dbReference type="GO" id="GO:0017116">
    <property type="term" value="F:single-stranded DNA helicase activity"/>
    <property type="evidence" value="ECO:0007669"/>
    <property type="project" value="TreeGrafter"/>
</dbReference>
<dbReference type="Gene3D" id="3.40.50.300">
    <property type="entry name" value="P-loop containing nucleotide triphosphate hydrolases"/>
    <property type="match status" value="2"/>
</dbReference>
<feature type="domain" description="Helix-hairpin-helix DNA-binding motif class 1" evidence="4">
    <location>
        <begin position="124"/>
        <end position="143"/>
    </location>
</feature>
<sequence>MKSLGGSIVVEIEGRLVEIIFQNEGNGYLVGILDCEEEEVTIVGCLPALKEGEVIAAKGNWIVHPVYGRQLDVKEYRHVQPSTREGILNYLSSGVIKGIGKKMAERIIDHFGTDALEIIQYAPQRLTEVSGIGESKAETIAEAFEEQRELREIILFFSQYGITPSYAVRIYKKYKEMTIAYIQENPYRLADEISGIGFKKADQIARAMGISLNSKYRIHSGIKYMLGTFHGEGHTYAPGDILIDRTRELLSVEESEVVEGIQELALKQKIQLERQDEEIIVYSMPYFYAETNTCNKLIELSQVELEPLEIDVDYEIESIEKEDGIALATNQKEAIRQSIENGIIVITGGPGTGKTTIINTLIKVFGKLKKKILLAAPTGRASKRMTEATGKEAKTIHRLLEMGYSDDDDGMLFQRNEENPLPADIIIIDEVSMVDIMLMNSLLKAISVGTRLIFVGDVDQLPSVGAGNVLRDIIDSKIIKVVRLNEIFRQAEESMIVVNAHKINKGEYPILNHKDKDFYFMSRSRSEDILNTIIGLVKERLPKHYKFDPIKDIQVLTPMKKGEVGSINLNKELQNYLNPPDKYKREKELREKVFRVGDKVMQIKNNYTLKWASLDPDTEERQGEGVFNGDMGYIQHINPEAQELTVFFDDNRSVVYTYTQLDELELAYAITIHKSQGSEFPVVVMPVTWGPPMLLTRNLLYTAITRARSLVVLVGTENYLNLMVSNNKIVERYSGLGIRLKKFYNFMT</sequence>
<dbReference type="InterPro" id="IPR050534">
    <property type="entry name" value="Coronavir_polyprotein_1ab"/>
</dbReference>
<dbReference type="AlphaFoldDB" id="A8MJS5"/>
<keyword evidence="7" id="KW-1185">Reference proteome</keyword>
<dbReference type="KEGG" id="aoe:Clos_2526"/>
<dbReference type="SUPFAM" id="SSF47781">
    <property type="entry name" value="RuvA domain 2-like"/>
    <property type="match status" value="1"/>
</dbReference>
<feature type="domain" description="Helix-hairpin-helix DNA-binding motif class 1" evidence="4">
    <location>
        <begin position="188"/>
        <end position="207"/>
    </location>
</feature>
<dbReference type="GO" id="GO:0006310">
    <property type="term" value="P:DNA recombination"/>
    <property type="evidence" value="ECO:0007669"/>
    <property type="project" value="InterPro"/>
</dbReference>
<dbReference type="InterPro" id="IPR055446">
    <property type="entry name" value="RecD2_N_OB"/>
</dbReference>
<dbReference type="GO" id="GO:0043139">
    <property type="term" value="F:5'-3' DNA helicase activity"/>
    <property type="evidence" value="ECO:0007669"/>
    <property type="project" value="UniProtKB-UniRule"/>
</dbReference>
<dbReference type="GO" id="GO:0009338">
    <property type="term" value="C:exodeoxyribonuclease V complex"/>
    <property type="evidence" value="ECO:0007669"/>
    <property type="project" value="TreeGrafter"/>
</dbReference>
<dbReference type="GO" id="GO:0003677">
    <property type="term" value="F:DNA binding"/>
    <property type="evidence" value="ECO:0007669"/>
    <property type="project" value="UniProtKB-UniRule"/>
</dbReference>
<feature type="domain" description="Helix-hairpin-helix DNA-binding motif class 1" evidence="4">
    <location>
        <begin position="89"/>
        <end position="110"/>
    </location>
</feature>
<dbReference type="InterPro" id="IPR003593">
    <property type="entry name" value="AAA+_ATPase"/>
</dbReference>
<protein>
    <recommendedName>
        <fullName evidence="3">ATP-dependent RecD2 DNA helicase</fullName>
        <ecNumber evidence="3">5.6.2.3</ecNumber>
    </recommendedName>
    <alternativeName>
        <fullName evidence="3">DNA 5'-3' helicase subunit RecD2</fullName>
    </alternativeName>
</protein>
<accession>A8MJS5</accession>
<keyword evidence="3 6" id="KW-0378">Hydrolase</keyword>
<dbReference type="InterPro" id="IPR010994">
    <property type="entry name" value="RuvA_2-like"/>
</dbReference>
<dbReference type="CDD" id="cd18809">
    <property type="entry name" value="SF1_C_RecD"/>
    <property type="match status" value="1"/>
</dbReference>
<dbReference type="Proteomes" id="UP000000269">
    <property type="component" value="Chromosome"/>
</dbReference>
<dbReference type="InterPro" id="IPR003583">
    <property type="entry name" value="Hlx-hairpin-Hlx_DNA-bd_motif"/>
</dbReference>
<keyword evidence="3 6" id="KW-0347">Helicase</keyword>
<name>A8MJS5_ALKOO</name>
<keyword evidence="2 3" id="KW-0067">ATP-binding</keyword>
<evidence type="ECO:0000256" key="2">
    <source>
        <dbReference type="ARBA" id="ARBA00022840"/>
    </source>
</evidence>
<dbReference type="SUPFAM" id="SSF52540">
    <property type="entry name" value="P-loop containing nucleoside triphosphate hydrolases"/>
    <property type="match status" value="1"/>
</dbReference>
<dbReference type="Pfam" id="PF23139">
    <property type="entry name" value="OB_YrrC"/>
    <property type="match status" value="1"/>
</dbReference>
<dbReference type="GO" id="GO:0006281">
    <property type="term" value="P:DNA repair"/>
    <property type="evidence" value="ECO:0007669"/>
    <property type="project" value="InterPro"/>
</dbReference>
<dbReference type="InterPro" id="IPR029493">
    <property type="entry name" value="RecD2-like_HHH"/>
</dbReference>
<keyword evidence="3" id="KW-0413">Isomerase</keyword>
<keyword evidence="1 3" id="KW-0547">Nucleotide-binding</keyword>
<dbReference type="InterPro" id="IPR027417">
    <property type="entry name" value="P-loop_NTPase"/>
</dbReference>
<reference evidence="7" key="1">
    <citation type="submission" date="2007-10" db="EMBL/GenBank/DDBJ databases">
        <title>Complete genome of Alkaliphilus oremlandii OhILAs.</title>
        <authorList>
            <person name="Copeland A."/>
            <person name="Lucas S."/>
            <person name="Lapidus A."/>
            <person name="Barry K."/>
            <person name="Detter J.C."/>
            <person name="Glavina del Rio T."/>
            <person name="Hammon N."/>
            <person name="Israni S."/>
            <person name="Dalin E."/>
            <person name="Tice H."/>
            <person name="Pitluck S."/>
            <person name="Chain P."/>
            <person name="Malfatti S."/>
            <person name="Shin M."/>
            <person name="Vergez L."/>
            <person name="Schmutz J."/>
            <person name="Larimer F."/>
            <person name="Land M."/>
            <person name="Hauser L."/>
            <person name="Kyrpides N."/>
            <person name="Mikhailova N."/>
            <person name="Stolz J.F."/>
            <person name="Dawson A."/>
            <person name="Fisher E."/>
            <person name="Crable B."/>
            <person name="Perera E."/>
            <person name="Lisak J."/>
            <person name="Ranganathan M."/>
            <person name="Basu P."/>
            <person name="Richardson P."/>
        </authorList>
    </citation>
    <scope>NUCLEOTIDE SEQUENCE [LARGE SCALE GENOMIC DNA]</scope>
    <source>
        <strain evidence="7">OhILAs</strain>
    </source>
</reference>
<comment type="function">
    <text evidence="3">DNA-dependent ATPase and ATP-dependent 5'-3' DNA helicase. Has no activity on blunt DNA or DNA with 3'-overhangs, requires at least 10 bases of 5'-ssDNA for helicase activity.</text>
</comment>
<dbReference type="Pfam" id="PF13245">
    <property type="entry name" value="AAA_19"/>
    <property type="match status" value="1"/>
</dbReference>
<keyword evidence="3" id="KW-0238">DNA-binding</keyword>
<proteinExistence type="inferred from homology"/>
<dbReference type="Pfam" id="PF13538">
    <property type="entry name" value="UvrD_C_2"/>
    <property type="match status" value="1"/>
</dbReference>
<dbReference type="SMART" id="SM00278">
    <property type="entry name" value="HhH1"/>
    <property type="match status" value="3"/>
</dbReference>
<evidence type="ECO:0000256" key="1">
    <source>
        <dbReference type="ARBA" id="ARBA00022741"/>
    </source>
</evidence>
<comment type="catalytic activity">
    <reaction evidence="3">
        <text>ATP + H2O = ADP + phosphate + H(+)</text>
        <dbReference type="Rhea" id="RHEA:13065"/>
        <dbReference type="ChEBI" id="CHEBI:15377"/>
        <dbReference type="ChEBI" id="CHEBI:15378"/>
        <dbReference type="ChEBI" id="CHEBI:30616"/>
        <dbReference type="ChEBI" id="CHEBI:43474"/>
        <dbReference type="ChEBI" id="CHEBI:456216"/>
        <dbReference type="EC" id="5.6.2.3"/>
    </reaction>
</comment>
<dbReference type="eggNOG" id="COG0507">
    <property type="taxonomic scope" value="Bacteria"/>
</dbReference>
<dbReference type="Pfam" id="PF18335">
    <property type="entry name" value="SH3_13"/>
    <property type="match status" value="1"/>
</dbReference>
<dbReference type="InterPro" id="IPR006345">
    <property type="entry name" value="RecD2"/>
</dbReference>
<evidence type="ECO:0000259" key="5">
    <source>
        <dbReference type="SMART" id="SM00382"/>
    </source>
</evidence>
<evidence type="ECO:0000313" key="6">
    <source>
        <dbReference type="EMBL" id="ABW20057.1"/>
    </source>
</evidence>
<evidence type="ECO:0000313" key="7">
    <source>
        <dbReference type="Proteomes" id="UP000000269"/>
    </source>
</evidence>
<dbReference type="PANTHER" id="PTHR43788:SF6">
    <property type="entry name" value="DNA HELICASE B"/>
    <property type="match status" value="1"/>
</dbReference>
<dbReference type="Gene3D" id="1.10.10.2220">
    <property type="match status" value="1"/>
</dbReference>
<dbReference type="EC" id="5.6.2.3" evidence="3"/>
<dbReference type="NCBIfam" id="TIGR01448">
    <property type="entry name" value="recD_rel"/>
    <property type="match status" value="1"/>
</dbReference>
<organism evidence="6 7">
    <name type="scientific">Alkaliphilus oremlandii (strain OhILAs)</name>
    <name type="common">Clostridium oremlandii (strain OhILAs)</name>
    <dbReference type="NCBI Taxonomy" id="350688"/>
    <lineage>
        <taxon>Bacteria</taxon>
        <taxon>Bacillati</taxon>
        <taxon>Bacillota</taxon>
        <taxon>Clostridia</taxon>
        <taxon>Peptostreptococcales</taxon>
        <taxon>Natronincolaceae</taxon>
        <taxon>Alkaliphilus</taxon>
    </lineage>
</organism>
<dbReference type="CDD" id="cd17933">
    <property type="entry name" value="DEXSc_RecD-like"/>
    <property type="match status" value="1"/>
</dbReference>
<gene>
    <name evidence="3" type="primary">recD2</name>
    <name evidence="6" type="ordered locus">Clos_2526</name>
</gene>
<dbReference type="Gene3D" id="2.30.30.940">
    <property type="match status" value="1"/>
</dbReference>
<evidence type="ECO:0000259" key="4">
    <source>
        <dbReference type="SMART" id="SM00278"/>
    </source>
</evidence>
<dbReference type="Gene3D" id="1.10.150.20">
    <property type="entry name" value="5' to 3' exonuclease, C-terminal subdomain"/>
    <property type="match status" value="1"/>
</dbReference>